<proteinExistence type="predicted"/>
<name>A0A0A9G0V6_ARUDO</name>
<dbReference type="AlphaFoldDB" id="A0A0A9G0V6"/>
<sequence>MAAALVEVGGPAMRRSDEKREERFGSVGRARGRGAELDRMEG</sequence>
<protein>
    <submittedName>
        <fullName evidence="2">Uncharacterized protein</fullName>
    </submittedName>
</protein>
<organism evidence="2">
    <name type="scientific">Arundo donax</name>
    <name type="common">Giant reed</name>
    <name type="synonym">Donax arundinaceus</name>
    <dbReference type="NCBI Taxonomy" id="35708"/>
    <lineage>
        <taxon>Eukaryota</taxon>
        <taxon>Viridiplantae</taxon>
        <taxon>Streptophyta</taxon>
        <taxon>Embryophyta</taxon>
        <taxon>Tracheophyta</taxon>
        <taxon>Spermatophyta</taxon>
        <taxon>Magnoliopsida</taxon>
        <taxon>Liliopsida</taxon>
        <taxon>Poales</taxon>
        <taxon>Poaceae</taxon>
        <taxon>PACMAD clade</taxon>
        <taxon>Arundinoideae</taxon>
        <taxon>Arundineae</taxon>
        <taxon>Arundo</taxon>
    </lineage>
</organism>
<evidence type="ECO:0000256" key="1">
    <source>
        <dbReference type="SAM" id="MobiDB-lite"/>
    </source>
</evidence>
<feature type="compositionally biased region" description="Basic and acidic residues" evidence="1">
    <location>
        <begin position="33"/>
        <end position="42"/>
    </location>
</feature>
<feature type="compositionally biased region" description="Basic and acidic residues" evidence="1">
    <location>
        <begin position="14"/>
        <end position="24"/>
    </location>
</feature>
<reference evidence="2" key="2">
    <citation type="journal article" date="2015" name="Data Brief">
        <title>Shoot transcriptome of the giant reed, Arundo donax.</title>
        <authorList>
            <person name="Barrero R.A."/>
            <person name="Guerrero F.D."/>
            <person name="Moolhuijzen P."/>
            <person name="Goolsby J.A."/>
            <person name="Tidwell J."/>
            <person name="Bellgard S.E."/>
            <person name="Bellgard M.I."/>
        </authorList>
    </citation>
    <scope>NUCLEOTIDE SEQUENCE</scope>
    <source>
        <tissue evidence="2">Shoot tissue taken approximately 20 cm above the soil surface</tissue>
    </source>
</reference>
<reference evidence="2" key="1">
    <citation type="submission" date="2014-09" db="EMBL/GenBank/DDBJ databases">
        <authorList>
            <person name="Magalhaes I.L.F."/>
            <person name="Oliveira U."/>
            <person name="Santos F.R."/>
            <person name="Vidigal T.H.D.A."/>
            <person name="Brescovit A.D."/>
            <person name="Santos A.J."/>
        </authorList>
    </citation>
    <scope>NUCLEOTIDE SEQUENCE</scope>
    <source>
        <tissue evidence="2">Shoot tissue taken approximately 20 cm above the soil surface</tissue>
    </source>
</reference>
<feature type="region of interest" description="Disordered" evidence="1">
    <location>
        <begin position="1"/>
        <end position="42"/>
    </location>
</feature>
<accession>A0A0A9G0V6</accession>
<dbReference type="EMBL" id="GBRH01179774">
    <property type="protein sequence ID" value="JAE18122.1"/>
    <property type="molecule type" value="Transcribed_RNA"/>
</dbReference>
<evidence type="ECO:0000313" key="2">
    <source>
        <dbReference type="EMBL" id="JAE18122.1"/>
    </source>
</evidence>